<dbReference type="InterPro" id="IPR008636">
    <property type="entry name" value="Hook_C"/>
</dbReference>
<dbReference type="GO" id="GO:0008017">
    <property type="term" value="F:microtubule binding"/>
    <property type="evidence" value="ECO:0007669"/>
    <property type="project" value="InterPro"/>
</dbReference>
<dbReference type="GO" id="GO:0030705">
    <property type="term" value="P:cytoskeleton-dependent intracellular transport"/>
    <property type="evidence" value="ECO:0007669"/>
    <property type="project" value="InterPro"/>
</dbReference>
<evidence type="ECO:0000256" key="1">
    <source>
        <dbReference type="ARBA" id="ARBA00004496"/>
    </source>
</evidence>
<reference evidence="7" key="3">
    <citation type="submission" date="2025-09" db="UniProtKB">
        <authorList>
            <consortium name="Ensembl"/>
        </authorList>
    </citation>
    <scope>IDENTIFICATION</scope>
</reference>
<keyword evidence="2" id="KW-0963">Cytoplasm</keyword>
<evidence type="ECO:0000259" key="6">
    <source>
        <dbReference type="Pfam" id="PF19047"/>
    </source>
</evidence>
<dbReference type="GO" id="GO:0005813">
    <property type="term" value="C:centrosome"/>
    <property type="evidence" value="ECO:0007669"/>
    <property type="project" value="TreeGrafter"/>
</dbReference>
<dbReference type="GO" id="GO:0005737">
    <property type="term" value="C:cytoplasm"/>
    <property type="evidence" value="ECO:0007669"/>
    <property type="project" value="UniProtKB-SubCell"/>
</dbReference>
<dbReference type="Proteomes" id="UP000001645">
    <property type="component" value="Chromosome 10"/>
</dbReference>
<evidence type="ECO:0000256" key="2">
    <source>
        <dbReference type="ARBA" id="ARBA00022490"/>
    </source>
</evidence>
<reference evidence="7" key="2">
    <citation type="submission" date="2025-08" db="UniProtKB">
        <authorList>
            <consortium name="Ensembl"/>
        </authorList>
    </citation>
    <scope>IDENTIFICATION</scope>
</reference>
<evidence type="ECO:0000256" key="3">
    <source>
        <dbReference type="ARBA" id="ARBA00023054"/>
    </source>
</evidence>
<keyword evidence="8" id="KW-1185">Reference proteome</keyword>
<dbReference type="Pfam" id="PF05622">
    <property type="entry name" value="HOOK"/>
    <property type="match status" value="1"/>
</dbReference>
<dbReference type="GeneTree" id="ENSGT00940000159251"/>
<dbReference type="Gene3D" id="1.10.418.10">
    <property type="entry name" value="Calponin-like domain"/>
    <property type="match status" value="1"/>
</dbReference>
<feature type="coiled-coil region" evidence="4">
    <location>
        <begin position="373"/>
        <end position="552"/>
    </location>
</feature>
<dbReference type="AlphaFoldDB" id="A0A803YB63"/>
<dbReference type="Ensembl" id="ENSMGAT00000032702.1">
    <property type="protein sequence ID" value="ENSMGAP00000029010.1"/>
    <property type="gene ID" value="ENSMGAG00000011548.3"/>
</dbReference>
<evidence type="ECO:0000313" key="7">
    <source>
        <dbReference type="Ensembl" id="ENSMGAP00000029010.1"/>
    </source>
</evidence>
<dbReference type="Pfam" id="PF19047">
    <property type="entry name" value="HOOK_N"/>
    <property type="match status" value="1"/>
</dbReference>
<protein>
    <recommendedName>
        <fullName evidence="9">Hook microtubule tethering protein 1</fullName>
    </recommendedName>
</protein>
<gene>
    <name evidence="7" type="primary">HOOK1</name>
</gene>
<dbReference type="GO" id="GO:0051959">
    <property type="term" value="F:dynein light intermediate chain binding"/>
    <property type="evidence" value="ECO:0007669"/>
    <property type="project" value="TreeGrafter"/>
</dbReference>
<proteinExistence type="predicted"/>
<dbReference type="InterPro" id="IPR043936">
    <property type="entry name" value="HOOK_N"/>
</dbReference>
<organism evidence="7 8">
    <name type="scientific">Meleagris gallopavo</name>
    <name type="common">Wild turkey</name>
    <dbReference type="NCBI Taxonomy" id="9103"/>
    <lineage>
        <taxon>Eukaryota</taxon>
        <taxon>Metazoa</taxon>
        <taxon>Chordata</taxon>
        <taxon>Craniata</taxon>
        <taxon>Vertebrata</taxon>
        <taxon>Euteleostomi</taxon>
        <taxon>Archelosauria</taxon>
        <taxon>Archosauria</taxon>
        <taxon>Dinosauria</taxon>
        <taxon>Saurischia</taxon>
        <taxon>Theropoda</taxon>
        <taxon>Coelurosauria</taxon>
        <taxon>Aves</taxon>
        <taxon>Neognathae</taxon>
        <taxon>Galloanserae</taxon>
        <taxon>Galliformes</taxon>
        <taxon>Phasianidae</taxon>
        <taxon>Meleagridinae</taxon>
        <taxon>Meleagris</taxon>
    </lineage>
</organism>
<reference evidence="7 8" key="1">
    <citation type="journal article" date="2010" name="PLoS Biol.">
        <title>Multi-platform next-generation sequencing of the domestic turkey (Meleagris gallopavo): genome assembly and analysis.</title>
        <authorList>
            <person name="Dalloul R.A."/>
            <person name="Long J.A."/>
            <person name="Zimin A.V."/>
            <person name="Aslam L."/>
            <person name="Beal K."/>
            <person name="Blomberg L.A."/>
            <person name="Bouffard P."/>
            <person name="Burt D.W."/>
            <person name="Crasta O."/>
            <person name="Crooijmans R.P."/>
            <person name="Cooper K."/>
            <person name="Coulombe R.A."/>
            <person name="De S."/>
            <person name="Delany M.E."/>
            <person name="Dodgson J.B."/>
            <person name="Dong J.J."/>
            <person name="Evans C."/>
            <person name="Frederickson K.M."/>
            <person name="Flicek P."/>
            <person name="Florea L."/>
            <person name="Folkerts O."/>
            <person name="Groenen M.A."/>
            <person name="Harkins T.T."/>
            <person name="Herrero J."/>
            <person name="Hoffmann S."/>
            <person name="Megens H.J."/>
            <person name="Jiang A."/>
            <person name="de Jong P."/>
            <person name="Kaiser P."/>
            <person name="Kim H."/>
            <person name="Kim K.W."/>
            <person name="Kim S."/>
            <person name="Langenberger D."/>
            <person name="Lee M.K."/>
            <person name="Lee T."/>
            <person name="Mane S."/>
            <person name="Marcais G."/>
            <person name="Marz M."/>
            <person name="McElroy A.P."/>
            <person name="Modise T."/>
            <person name="Nefedov M."/>
            <person name="Notredame C."/>
            <person name="Paton I.R."/>
            <person name="Payne W.S."/>
            <person name="Pertea G."/>
            <person name="Prickett D."/>
            <person name="Puiu D."/>
            <person name="Qioa D."/>
            <person name="Raineri E."/>
            <person name="Ruffier M."/>
            <person name="Salzberg S.L."/>
            <person name="Schatz M.C."/>
            <person name="Scheuring C."/>
            <person name="Schmidt C.J."/>
            <person name="Schroeder S."/>
            <person name="Searle S.M."/>
            <person name="Smith E.J."/>
            <person name="Smith J."/>
            <person name="Sonstegard T.S."/>
            <person name="Stadler P.F."/>
            <person name="Tafer H."/>
            <person name="Tu Z.J."/>
            <person name="Van Tassell C.P."/>
            <person name="Vilella A.J."/>
            <person name="Williams K.P."/>
            <person name="Yorke J.A."/>
            <person name="Zhang L."/>
            <person name="Zhang H.B."/>
            <person name="Zhang X."/>
            <person name="Zhang Y."/>
            <person name="Reed K.M."/>
        </authorList>
    </citation>
    <scope>NUCLEOTIDE SEQUENCE [LARGE SCALE GENOMIC DNA]</scope>
</reference>
<feature type="domain" description="HOOK N-terminal" evidence="6">
    <location>
        <begin position="1"/>
        <end position="52"/>
    </location>
</feature>
<dbReference type="GO" id="GO:0031122">
    <property type="term" value="P:cytoplasmic microtubule organization"/>
    <property type="evidence" value="ECO:0007669"/>
    <property type="project" value="InterPro"/>
</dbReference>
<evidence type="ECO:0000259" key="5">
    <source>
        <dbReference type="Pfam" id="PF05622"/>
    </source>
</evidence>
<dbReference type="Gene3D" id="1.20.5.170">
    <property type="match status" value="1"/>
</dbReference>
<accession>A0A803YB63</accession>
<feature type="domain" description="Hook C-terminal" evidence="5">
    <location>
        <begin position="93"/>
        <end position="608"/>
    </location>
</feature>
<evidence type="ECO:0000256" key="4">
    <source>
        <dbReference type="SAM" id="Coils"/>
    </source>
</evidence>
<dbReference type="Bgee" id="ENSMGAG00000011548">
    <property type="expression patterns" value="Expressed in pancreas and 15 other cell types or tissues"/>
</dbReference>
<evidence type="ECO:0008006" key="9">
    <source>
        <dbReference type="Google" id="ProtNLM"/>
    </source>
</evidence>
<dbReference type="SUPFAM" id="SSF116907">
    <property type="entry name" value="Hook domain"/>
    <property type="match status" value="1"/>
</dbReference>
<name>A0A803YB63_MELGA</name>
<keyword evidence="3 4" id="KW-0175">Coiled coil</keyword>
<sequence length="618" mass="71632">KISEKSDPTELGRLMQLILGCAVNCERKQEHIQNIMTLEESVQHVVMTAIQELMSKEAMAPSASDAPSEMEQQLKKALEDLQDAIAEKEELAQRCQELDLQVAALQDEKNSLVSENEILNDRLEQLDDSLDDPNTVVAKKYFHAQLQLEQLQEENFRLEAAKDDYRVHCEDLEKQLIELQHRNNELTSLAEESRALKDENDILRATADKASKLESTVEVYRKKLQDLNDFRRQVKSLQETNMMYMHNTVSLEDELRKANAARAQLETYKRQVQELHNKLSEESKRADKLAFEMKRLEEKHEALVKEKERLIVQCDALKETNEELRYSQMQQDHLSRTDASRIKSHDNLAAELLPVEYREMFIQLQHENKMLLLQQEGSENERITELQKQLEQKQWTVNELETEKRLNKERIGELQQQIEDLQRTLQEQGSKTEGVSSSNLKQKLAAHMEKLSEVHDELQKKEAALAELQPDVSQNPQKIGELEAALRKKDEDMKAMEERYKMYLEKARNVIKTLDPKLNPASAEIMLLRKQITERDKKIEALEAEYKLAKLRDYEENLIVTAWYNKSLTLQKLGMEARLLGSDGACRDGPGRSFLAQQRHVTNTRRNLPVKVPSATSD</sequence>
<feature type="coiled-coil region" evidence="4">
    <location>
        <begin position="71"/>
        <end position="320"/>
    </location>
</feature>
<evidence type="ECO:0000313" key="8">
    <source>
        <dbReference type="Proteomes" id="UP000001645"/>
    </source>
</evidence>
<dbReference type="PANTHER" id="PTHR18947:SF36">
    <property type="entry name" value="PROTEIN HOOK HOMOLOG 1"/>
    <property type="match status" value="1"/>
</dbReference>
<comment type="subcellular location">
    <subcellularLocation>
        <location evidence="1">Cytoplasm</location>
    </subcellularLocation>
</comment>
<dbReference type="PANTHER" id="PTHR18947">
    <property type="entry name" value="HOOK PROTEINS"/>
    <property type="match status" value="1"/>
</dbReference>
<dbReference type="InterPro" id="IPR036872">
    <property type="entry name" value="CH_dom_sf"/>
</dbReference>